<feature type="compositionally biased region" description="Pro residues" evidence="1">
    <location>
        <begin position="317"/>
        <end position="334"/>
    </location>
</feature>
<dbReference type="GO" id="GO:0005524">
    <property type="term" value="F:ATP binding"/>
    <property type="evidence" value="ECO:0007669"/>
    <property type="project" value="InterPro"/>
</dbReference>
<name>A0A9W6HYA0_9ACTN</name>
<dbReference type="GO" id="GO:0004672">
    <property type="term" value="F:protein kinase activity"/>
    <property type="evidence" value="ECO:0007669"/>
    <property type="project" value="InterPro"/>
</dbReference>
<feature type="region of interest" description="Disordered" evidence="1">
    <location>
        <begin position="101"/>
        <end position="426"/>
    </location>
</feature>
<evidence type="ECO:0000313" key="4">
    <source>
        <dbReference type="Proteomes" id="UP001143474"/>
    </source>
</evidence>
<dbReference type="Proteomes" id="UP001143474">
    <property type="component" value="Unassembled WGS sequence"/>
</dbReference>
<dbReference type="Gene3D" id="1.10.510.10">
    <property type="entry name" value="Transferase(Phosphotransferase) domain 1"/>
    <property type="match status" value="1"/>
</dbReference>
<evidence type="ECO:0000259" key="2">
    <source>
        <dbReference type="PROSITE" id="PS50011"/>
    </source>
</evidence>
<feature type="region of interest" description="Disordered" evidence="1">
    <location>
        <begin position="441"/>
        <end position="493"/>
    </location>
</feature>
<reference evidence="3" key="1">
    <citation type="journal article" date="2014" name="Int. J. Syst. Evol. Microbiol.">
        <title>Complete genome sequence of Corynebacterium casei LMG S-19264T (=DSM 44701T), isolated from a smear-ripened cheese.</title>
        <authorList>
            <consortium name="US DOE Joint Genome Institute (JGI-PGF)"/>
            <person name="Walter F."/>
            <person name="Albersmeier A."/>
            <person name="Kalinowski J."/>
            <person name="Ruckert C."/>
        </authorList>
    </citation>
    <scope>NUCLEOTIDE SEQUENCE</scope>
    <source>
        <strain evidence="3">VKM Ac-2007</strain>
    </source>
</reference>
<feature type="compositionally biased region" description="Low complexity" evidence="1">
    <location>
        <begin position="335"/>
        <end position="351"/>
    </location>
</feature>
<dbReference type="InterPro" id="IPR011009">
    <property type="entry name" value="Kinase-like_dom_sf"/>
</dbReference>
<organism evidence="3 4">
    <name type="scientific">Streptosporangium carneum</name>
    <dbReference type="NCBI Taxonomy" id="47481"/>
    <lineage>
        <taxon>Bacteria</taxon>
        <taxon>Bacillati</taxon>
        <taxon>Actinomycetota</taxon>
        <taxon>Actinomycetes</taxon>
        <taxon>Streptosporangiales</taxon>
        <taxon>Streptosporangiaceae</taxon>
        <taxon>Streptosporangium</taxon>
    </lineage>
</organism>
<proteinExistence type="predicted"/>
<dbReference type="AlphaFoldDB" id="A0A9W6HYA0"/>
<evidence type="ECO:0000313" key="3">
    <source>
        <dbReference type="EMBL" id="GLK08253.1"/>
    </source>
</evidence>
<dbReference type="SUPFAM" id="SSF56112">
    <property type="entry name" value="Protein kinase-like (PK-like)"/>
    <property type="match status" value="1"/>
</dbReference>
<comment type="caution">
    <text evidence="3">The sequence shown here is derived from an EMBL/GenBank/DDBJ whole genome shotgun (WGS) entry which is preliminary data.</text>
</comment>
<feature type="compositionally biased region" description="Low complexity" evidence="1">
    <location>
        <begin position="369"/>
        <end position="387"/>
    </location>
</feature>
<gene>
    <name evidence="3" type="ORF">GCM10017600_16580</name>
</gene>
<feature type="compositionally biased region" description="Pro residues" evidence="1">
    <location>
        <begin position="178"/>
        <end position="193"/>
    </location>
</feature>
<feature type="domain" description="Protein kinase" evidence="2">
    <location>
        <begin position="1"/>
        <end position="187"/>
    </location>
</feature>
<evidence type="ECO:0000256" key="1">
    <source>
        <dbReference type="SAM" id="MobiDB-lite"/>
    </source>
</evidence>
<protein>
    <recommendedName>
        <fullName evidence="2">Protein kinase domain-containing protein</fullName>
    </recommendedName>
</protein>
<dbReference type="PROSITE" id="PS50011">
    <property type="entry name" value="PROTEIN_KINASE_DOM"/>
    <property type="match status" value="1"/>
</dbReference>
<dbReference type="EMBL" id="BSEV01000002">
    <property type="protein sequence ID" value="GLK08253.1"/>
    <property type="molecule type" value="Genomic_DNA"/>
</dbReference>
<accession>A0A9W6HYA0</accession>
<reference evidence="3" key="2">
    <citation type="submission" date="2023-01" db="EMBL/GenBank/DDBJ databases">
        <authorList>
            <person name="Sun Q."/>
            <person name="Evtushenko L."/>
        </authorList>
    </citation>
    <scope>NUCLEOTIDE SEQUENCE</scope>
    <source>
        <strain evidence="3">VKM Ac-2007</strain>
    </source>
</reference>
<feature type="compositionally biased region" description="Low complexity" evidence="1">
    <location>
        <begin position="194"/>
        <end position="274"/>
    </location>
</feature>
<feature type="compositionally biased region" description="Pro residues" evidence="1">
    <location>
        <begin position="403"/>
        <end position="424"/>
    </location>
</feature>
<keyword evidence="4" id="KW-1185">Reference proteome</keyword>
<feature type="compositionally biased region" description="Low complexity" evidence="1">
    <location>
        <begin position="149"/>
        <end position="159"/>
    </location>
</feature>
<dbReference type="InterPro" id="IPR000719">
    <property type="entry name" value="Prot_kinase_dom"/>
</dbReference>
<sequence>MPPQRVATVGLAVLDQLVAVHNRGMLHGDVRPGSVLLGPYDQITLTAPTLRSPAFTAPEGVTGPAADLWSLGATLYTAVEGRPPSPGGSLDSAGPIGPILFSLLSGDPGQRPDPGTLRNTLLDLSRNGGAVHTPLPPVRADALPPPSPWADSPFPLELPELPPPPPEPRSESRTVFPAPIPPAPPFASPPAPPAMTSSPDPLTSSPDLLGLSSTPSGFGFSSDPPGFSSDPSGFGFSSNPSAFTSSPSLFSPDPAAPSAPSGPAVPSMPAVPSGPHAPSGSEAVGAASPSLPQGAPETTARVPRPSEPGTSASAPHPHGPGTPHPHGPGTPHPHGPGAAAPGTPAHGPHGAVIPGASPYGAAPVPPSPAEAATSAPSSPEPESSIPTSPFPNLEGAAPSSAHPAPPPPGAPFPPDATAPVPPGFEPEAVIAQPDIHQRTAQGPAPTLVSVPVVSTPPPGSVSRELVPVSTARGDDSPPDPIGAAERSAGRPPGVFVPRSIVGLTGGLLLAMAVTIGVLLAPVLSGSGEGEDAQGSESSGGKARFASAPRACGLLDEKQADQVVPGFKSSEVETAECNWLNQHDWRKPNSERFDLRVRLVAQKQDASGIVRAKEYLAGKRKDFADRGKFATPKPTPPQDLKGVGEEAFTVKRYEPITIYGGSYKVTVVFRVSNLIAEVEYERGGVKEDPDGEIAKGAAQVARWLTESLKSDG</sequence>